<keyword evidence="4" id="KW-0472">Membrane</keyword>
<dbReference type="PRINTS" id="PR00081">
    <property type="entry name" value="GDHRDH"/>
</dbReference>
<keyword evidence="4" id="KW-0812">Transmembrane</keyword>
<sequence length="297" mass="30704">MNSPQAAPVVLITGASGGIGGAVALAYAGRGARLVLTARSAGKLEELAQACEQAGGQAVTRITDVSDAAAVRDAVDTAVREFGGLDVVVHTAAVVAYGRLSQVPERVWDRVVDVGVRGTANVARESLRVFEPAGHGSLVIIGSVLGQITAPRMGAYATSKWAVHGLARTLQQEARQTPGVHVSLVSPGGIDTRIYRMAATYVGRAGSPPPPVLSPEAVARKVLRTVDSQRRGGAVGPLNPLMRIGFTAVPWVYDVLVGPLFNLLALAREPSPESEGNVFRSSEDVEGDGADGAGVHP</sequence>
<keyword evidence="7" id="KW-1185">Reference proteome</keyword>
<evidence type="ECO:0000313" key="6">
    <source>
        <dbReference type="EMBL" id="GAA3627965.1"/>
    </source>
</evidence>
<accession>A0ABP7AAH1</accession>
<dbReference type="Pfam" id="PF00106">
    <property type="entry name" value="adh_short"/>
    <property type="match status" value="1"/>
</dbReference>
<keyword evidence="4" id="KW-1133">Transmembrane helix</keyword>
<dbReference type="InterPro" id="IPR036291">
    <property type="entry name" value="NAD(P)-bd_dom_sf"/>
</dbReference>
<evidence type="ECO:0000256" key="3">
    <source>
        <dbReference type="SAM" id="MobiDB-lite"/>
    </source>
</evidence>
<dbReference type="SUPFAM" id="SSF51735">
    <property type="entry name" value="NAD(P)-binding Rossmann-fold domains"/>
    <property type="match status" value="1"/>
</dbReference>
<dbReference type="InterPro" id="IPR020904">
    <property type="entry name" value="Sc_DH/Rdtase_CS"/>
</dbReference>
<feature type="domain" description="Ketoreductase" evidence="5">
    <location>
        <begin position="8"/>
        <end position="193"/>
    </location>
</feature>
<evidence type="ECO:0000256" key="2">
    <source>
        <dbReference type="ARBA" id="ARBA00023002"/>
    </source>
</evidence>
<evidence type="ECO:0000256" key="1">
    <source>
        <dbReference type="ARBA" id="ARBA00006484"/>
    </source>
</evidence>
<protein>
    <submittedName>
        <fullName evidence="6">SDR family oxidoreductase</fullName>
    </submittedName>
</protein>
<feature type="region of interest" description="Disordered" evidence="3">
    <location>
        <begin position="272"/>
        <end position="297"/>
    </location>
</feature>
<dbReference type="Proteomes" id="UP001501074">
    <property type="component" value="Unassembled WGS sequence"/>
</dbReference>
<gene>
    <name evidence="6" type="ORF">GCM10022223_51590</name>
</gene>
<reference evidence="7" key="1">
    <citation type="journal article" date="2019" name="Int. J. Syst. Evol. Microbiol.">
        <title>The Global Catalogue of Microorganisms (GCM) 10K type strain sequencing project: providing services to taxonomists for standard genome sequencing and annotation.</title>
        <authorList>
            <consortium name="The Broad Institute Genomics Platform"/>
            <consortium name="The Broad Institute Genome Sequencing Center for Infectious Disease"/>
            <person name="Wu L."/>
            <person name="Ma J."/>
        </authorList>
    </citation>
    <scope>NUCLEOTIDE SEQUENCE [LARGE SCALE GENOMIC DNA]</scope>
    <source>
        <strain evidence="7">JCM 16902</strain>
    </source>
</reference>
<proteinExistence type="inferred from homology"/>
<dbReference type="SMART" id="SM00822">
    <property type="entry name" value="PKS_KR"/>
    <property type="match status" value="1"/>
</dbReference>
<name>A0ABP7AAH1_9ACTN</name>
<dbReference type="InterPro" id="IPR002347">
    <property type="entry name" value="SDR_fam"/>
</dbReference>
<dbReference type="PROSITE" id="PS00061">
    <property type="entry name" value="ADH_SHORT"/>
    <property type="match status" value="1"/>
</dbReference>
<keyword evidence="2" id="KW-0560">Oxidoreductase</keyword>
<dbReference type="PANTHER" id="PTHR44196">
    <property type="entry name" value="DEHYDROGENASE/REDUCTASE SDR FAMILY MEMBER 7B"/>
    <property type="match status" value="1"/>
</dbReference>
<dbReference type="Gene3D" id="3.40.50.720">
    <property type="entry name" value="NAD(P)-binding Rossmann-like Domain"/>
    <property type="match status" value="1"/>
</dbReference>
<dbReference type="PANTHER" id="PTHR44196:SF1">
    <property type="entry name" value="DEHYDROGENASE_REDUCTASE SDR FAMILY MEMBER 7B"/>
    <property type="match status" value="1"/>
</dbReference>
<comment type="similarity">
    <text evidence="1">Belongs to the short-chain dehydrogenases/reductases (SDR) family.</text>
</comment>
<evidence type="ECO:0000256" key="4">
    <source>
        <dbReference type="SAM" id="Phobius"/>
    </source>
</evidence>
<organism evidence="6 7">
    <name type="scientific">Kineosporia mesophila</name>
    <dbReference type="NCBI Taxonomy" id="566012"/>
    <lineage>
        <taxon>Bacteria</taxon>
        <taxon>Bacillati</taxon>
        <taxon>Actinomycetota</taxon>
        <taxon>Actinomycetes</taxon>
        <taxon>Kineosporiales</taxon>
        <taxon>Kineosporiaceae</taxon>
        <taxon>Kineosporia</taxon>
    </lineage>
</organism>
<evidence type="ECO:0000313" key="7">
    <source>
        <dbReference type="Proteomes" id="UP001501074"/>
    </source>
</evidence>
<dbReference type="InterPro" id="IPR057326">
    <property type="entry name" value="KR_dom"/>
</dbReference>
<feature type="transmembrane region" description="Helical" evidence="4">
    <location>
        <begin position="6"/>
        <end position="29"/>
    </location>
</feature>
<comment type="caution">
    <text evidence="6">The sequence shown here is derived from an EMBL/GenBank/DDBJ whole genome shotgun (WGS) entry which is preliminary data.</text>
</comment>
<dbReference type="RefSeq" id="WP_231488887.1">
    <property type="nucleotide sequence ID" value="NZ_BAAAZO010000010.1"/>
</dbReference>
<dbReference type="EMBL" id="BAAAZO010000010">
    <property type="protein sequence ID" value="GAA3627965.1"/>
    <property type="molecule type" value="Genomic_DNA"/>
</dbReference>
<evidence type="ECO:0000259" key="5">
    <source>
        <dbReference type="SMART" id="SM00822"/>
    </source>
</evidence>